<keyword evidence="2" id="KW-1185">Reference proteome</keyword>
<accession>A0ACC0YTC4</accession>
<dbReference type="Proteomes" id="UP001163603">
    <property type="component" value="Chromosome 4"/>
</dbReference>
<evidence type="ECO:0000313" key="2">
    <source>
        <dbReference type="Proteomes" id="UP001163603"/>
    </source>
</evidence>
<gene>
    <name evidence="1" type="ORF">Pint_18989</name>
</gene>
<evidence type="ECO:0000313" key="1">
    <source>
        <dbReference type="EMBL" id="KAJ0041878.1"/>
    </source>
</evidence>
<comment type="caution">
    <text evidence="1">The sequence shown here is derived from an EMBL/GenBank/DDBJ whole genome shotgun (WGS) entry which is preliminary data.</text>
</comment>
<sequence>MLDCLVADDEDVELLFESEAAKAQSFNIGKTFLRAVVLNCGHGKPHWSCMPDPHAAKIQEHCYDMQHHPVYNNRACHHSMLLARHLLAASCKLRCASFQ</sequence>
<protein>
    <submittedName>
        <fullName evidence="1">Uncharacterized protein</fullName>
    </submittedName>
</protein>
<dbReference type="EMBL" id="CM047739">
    <property type="protein sequence ID" value="KAJ0041878.1"/>
    <property type="molecule type" value="Genomic_DNA"/>
</dbReference>
<proteinExistence type="predicted"/>
<name>A0ACC0YTC4_9ROSI</name>
<organism evidence="1 2">
    <name type="scientific">Pistacia integerrima</name>
    <dbReference type="NCBI Taxonomy" id="434235"/>
    <lineage>
        <taxon>Eukaryota</taxon>
        <taxon>Viridiplantae</taxon>
        <taxon>Streptophyta</taxon>
        <taxon>Embryophyta</taxon>
        <taxon>Tracheophyta</taxon>
        <taxon>Spermatophyta</taxon>
        <taxon>Magnoliopsida</taxon>
        <taxon>eudicotyledons</taxon>
        <taxon>Gunneridae</taxon>
        <taxon>Pentapetalae</taxon>
        <taxon>rosids</taxon>
        <taxon>malvids</taxon>
        <taxon>Sapindales</taxon>
        <taxon>Anacardiaceae</taxon>
        <taxon>Pistacia</taxon>
    </lineage>
</organism>
<reference evidence="2" key="1">
    <citation type="journal article" date="2023" name="G3 (Bethesda)">
        <title>Genome assembly and association tests identify interacting loci associated with vigor, precocity, and sex in interspecific pistachio rootstocks.</title>
        <authorList>
            <person name="Palmer W."/>
            <person name="Jacygrad E."/>
            <person name="Sagayaradj S."/>
            <person name="Cavanaugh K."/>
            <person name="Han R."/>
            <person name="Bertier L."/>
            <person name="Beede B."/>
            <person name="Kafkas S."/>
            <person name="Golino D."/>
            <person name="Preece J."/>
            <person name="Michelmore R."/>
        </authorList>
    </citation>
    <scope>NUCLEOTIDE SEQUENCE [LARGE SCALE GENOMIC DNA]</scope>
</reference>